<evidence type="ECO:0000313" key="2">
    <source>
        <dbReference type="Proteomes" id="UP000006034"/>
    </source>
</evidence>
<dbReference type="EMBL" id="ADCP02000002">
    <property type="protein sequence ID" value="EFV45999.1"/>
    <property type="molecule type" value="Genomic_DNA"/>
</dbReference>
<proteinExistence type="predicted"/>
<evidence type="ECO:0000313" key="1">
    <source>
        <dbReference type="EMBL" id="EFV45999.1"/>
    </source>
</evidence>
<reference evidence="1 2" key="2">
    <citation type="submission" date="2013-04" db="EMBL/GenBank/DDBJ databases">
        <title>The Genome Sequence of Bilophila wadsworthia 3_1_6.</title>
        <authorList>
            <consortium name="The Broad Institute Genomics Platform"/>
            <person name="Earl A."/>
            <person name="Ward D."/>
            <person name="Feldgarden M."/>
            <person name="Gevers D."/>
            <person name="Sibley C."/>
            <person name="Strauss J."/>
            <person name="Allen-Vercoe E."/>
            <person name="Walker B."/>
            <person name="Young S."/>
            <person name="Zeng Q."/>
            <person name="Gargeya S."/>
            <person name="Fitzgerald M."/>
            <person name="Haas B."/>
            <person name="Abouelleil A."/>
            <person name="Allen A.W."/>
            <person name="Alvarado L."/>
            <person name="Arachchi H.M."/>
            <person name="Berlin A.M."/>
            <person name="Chapman S.B."/>
            <person name="Gainer-Dewar J."/>
            <person name="Goldberg J."/>
            <person name="Griggs A."/>
            <person name="Gujja S."/>
            <person name="Hansen M."/>
            <person name="Howarth C."/>
            <person name="Imamovic A."/>
            <person name="Ireland A."/>
            <person name="Larimer J."/>
            <person name="McCowan C."/>
            <person name="Murphy C."/>
            <person name="Pearson M."/>
            <person name="Poon T.W."/>
            <person name="Priest M."/>
            <person name="Roberts A."/>
            <person name="Saif S."/>
            <person name="Shea T."/>
            <person name="Sisk P."/>
            <person name="Sykes S."/>
            <person name="Wortman J."/>
            <person name="Nusbaum C."/>
            <person name="Birren B."/>
        </authorList>
    </citation>
    <scope>NUCLEOTIDE SEQUENCE [LARGE SCALE GENOMIC DNA]</scope>
    <source>
        <strain evidence="1 2">3_1_6</strain>
    </source>
</reference>
<dbReference type="STRING" id="563192.HMPREF0179_00181"/>
<reference evidence="1 2" key="1">
    <citation type="submission" date="2010-10" db="EMBL/GenBank/DDBJ databases">
        <authorList>
            <consortium name="The Broad Institute Genome Sequencing Platform"/>
            <person name="Ward D."/>
            <person name="Earl A."/>
            <person name="Feldgarden M."/>
            <person name="Young S.K."/>
            <person name="Gargeya S."/>
            <person name="Zeng Q."/>
            <person name="Alvarado L."/>
            <person name="Berlin A."/>
            <person name="Bochicchio J."/>
            <person name="Chapman S.B."/>
            <person name="Chen Z."/>
            <person name="Freedman E."/>
            <person name="Gellesch M."/>
            <person name="Goldberg J."/>
            <person name="Griggs A."/>
            <person name="Gujja S."/>
            <person name="Heilman E."/>
            <person name="Heiman D."/>
            <person name="Howarth C."/>
            <person name="Mehta T."/>
            <person name="Neiman D."/>
            <person name="Pearson M."/>
            <person name="Roberts A."/>
            <person name="Saif S."/>
            <person name="Shea T."/>
            <person name="Shenoy N."/>
            <person name="Sisk P."/>
            <person name="Stolte C."/>
            <person name="Sykes S."/>
            <person name="White J."/>
            <person name="Yandava C."/>
            <person name="Allen-Vercoe E."/>
            <person name="Sibley C."/>
            <person name="Ambrose C.E."/>
            <person name="Strauss J."/>
            <person name="Daigneault M."/>
            <person name="Haas B."/>
            <person name="Nusbaum C."/>
            <person name="Birren B."/>
        </authorList>
    </citation>
    <scope>NUCLEOTIDE SEQUENCE [LARGE SCALE GENOMIC DNA]</scope>
    <source>
        <strain evidence="1 2">3_1_6</strain>
    </source>
</reference>
<accession>E5Y1X2</accession>
<dbReference type="Proteomes" id="UP000006034">
    <property type="component" value="Unassembled WGS sequence"/>
</dbReference>
<gene>
    <name evidence="1" type="ORF">HMPREF0179_00181</name>
</gene>
<name>E5Y1X2_BILW3</name>
<dbReference type="RefSeq" id="WP_005024194.1">
    <property type="nucleotide sequence ID" value="NZ_KE150239.1"/>
</dbReference>
<comment type="caution">
    <text evidence="1">The sequence shown here is derived from an EMBL/GenBank/DDBJ whole genome shotgun (WGS) entry which is preliminary data.</text>
</comment>
<dbReference type="GeneID" id="78087027"/>
<organism evidence="1 2">
    <name type="scientific">Bilophila wadsworthia (strain 3_1_6)</name>
    <dbReference type="NCBI Taxonomy" id="563192"/>
    <lineage>
        <taxon>Bacteria</taxon>
        <taxon>Pseudomonadati</taxon>
        <taxon>Thermodesulfobacteriota</taxon>
        <taxon>Desulfovibrionia</taxon>
        <taxon>Desulfovibrionales</taxon>
        <taxon>Desulfovibrionaceae</taxon>
        <taxon>Bilophila</taxon>
    </lineage>
</organism>
<keyword evidence="2" id="KW-1185">Reference proteome</keyword>
<dbReference type="AlphaFoldDB" id="E5Y1X2"/>
<protein>
    <submittedName>
        <fullName evidence="1">Uncharacterized protein</fullName>
    </submittedName>
</protein>
<dbReference type="HOGENOM" id="CLU_1764468_0_0_7"/>
<sequence length="147" mass="15908">MRKVYNQKNMSLTIDGVNIQDFHEGATFVYTWDGGEVDKTQGTDGAGINIATNQGATLQFTLRETSRSIKFLSDLRLRQENGGAGVTVVARTGADILLTMTEGYISRPGQLSTGDKKQGSMQFTITSAEDETANLSSSSEQLLSSLF</sequence>